<protein>
    <submittedName>
        <fullName evidence="2">Uncharacterized protein</fullName>
    </submittedName>
</protein>
<dbReference type="EMBL" id="BGZK01000002">
    <property type="protein sequence ID" value="GBO99370.1"/>
    <property type="molecule type" value="Genomic_DNA"/>
</dbReference>
<gene>
    <name evidence="2" type="ORF">EVAR_597_1</name>
</gene>
<comment type="caution">
    <text evidence="2">The sequence shown here is derived from an EMBL/GenBank/DDBJ whole genome shotgun (WGS) entry which is preliminary data.</text>
</comment>
<dbReference type="Proteomes" id="UP000299102">
    <property type="component" value="Unassembled WGS sequence"/>
</dbReference>
<organism evidence="2 3">
    <name type="scientific">Eumeta variegata</name>
    <name type="common">Bagworm moth</name>
    <name type="synonym">Eumeta japonica</name>
    <dbReference type="NCBI Taxonomy" id="151549"/>
    <lineage>
        <taxon>Eukaryota</taxon>
        <taxon>Metazoa</taxon>
        <taxon>Ecdysozoa</taxon>
        <taxon>Arthropoda</taxon>
        <taxon>Hexapoda</taxon>
        <taxon>Insecta</taxon>
        <taxon>Pterygota</taxon>
        <taxon>Neoptera</taxon>
        <taxon>Endopterygota</taxon>
        <taxon>Lepidoptera</taxon>
        <taxon>Glossata</taxon>
        <taxon>Ditrysia</taxon>
        <taxon>Tineoidea</taxon>
        <taxon>Psychidae</taxon>
        <taxon>Oiketicinae</taxon>
        <taxon>Eumeta</taxon>
    </lineage>
</organism>
<feature type="region of interest" description="Disordered" evidence="1">
    <location>
        <begin position="79"/>
        <end position="99"/>
    </location>
</feature>
<name>A0A4C1SE39_EUMVA</name>
<proteinExistence type="predicted"/>
<evidence type="ECO:0000256" key="1">
    <source>
        <dbReference type="SAM" id="MobiDB-lite"/>
    </source>
</evidence>
<sequence>MAAWHMSEVNPSMPGPFEVECFKSKPNLSPGKGGSTRADPRSFGWLTTPVGSPSDFRMIRIVSIDTVIREKVSARRCRPTGSLHPVQSKTVSSSWSAPQPLPFRKPPSLHILPDHVLPPAGAAFRMRRFFVRASRFSPLTRDSTRGFSPRVFELLRGMAASQACRMHSV</sequence>
<evidence type="ECO:0000313" key="2">
    <source>
        <dbReference type="EMBL" id="GBO99370.1"/>
    </source>
</evidence>
<reference evidence="2 3" key="1">
    <citation type="journal article" date="2019" name="Commun. Biol.">
        <title>The bagworm genome reveals a unique fibroin gene that provides high tensile strength.</title>
        <authorList>
            <person name="Kono N."/>
            <person name="Nakamura H."/>
            <person name="Ohtoshi R."/>
            <person name="Tomita M."/>
            <person name="Numata K."/>
            <person name="Arakawa K."/>
        </authorList>
    </citation>
    <scope>NUCLEOTIDE SEQUENCE [LARGE SCALE GENOMIC DNA]</scope>
</reference>
<keyword evidence="3" id="KW-1185">Reference proteome</keyword>
<accession>A0A4C1SE39</accession>
<evidence type="ECO:0000313" key="3">
    <source>
        <dbReference type="Proteomes" id="UP000299102"/>
    </source>
</evidence>
<feature type="compositionally biased region" description="Polar residues" evidence="1">
    <location>
        <begin position="85"/>
        <end position="97"/>
    </location>
</feature>
<dbReference type="AlphaFoldDB" id="A0A4C1SE39"/>